<comment type="caution">
    <text evidence="2">The sequence shown here is derived from an EMBL/GenBank/DDBJ whole genome shotgun (WGS) entry which is preliminary data.</text>
</comment>
<dbReference type="Proteomes" id="UP000646426">
    <property type="component" value="Unassembled WGS sequence"/>
</dbReference>
<protein>
    <submittedName>
        <fullName evidence="2">Uncharacterized protein</fullName>
    </submittedName>
</protein>
<gene>
    <name evidence="2" type="ORF">GCM10007067_19650</name>
</gene>
<organism evidence="2 3">
    <name type="scientific">Cognatilysobacter bugurensis</name>
    <dbReference type="NCBI Taxonomy" id="543356"/>
    <lineage>
        <taxon>Bacteria</taxon>
        <taxon>Pseudomonadati</taxon>
        <taxon>Pseudomonadota</taxon>
        <taxon>Gammaproteobacteria</taxon>
        <taxon>Lysobacterales</taxon>
        <taxon>Lysobacteraceae</taxon>
        <taxon>Cognatilysobacter</taxon>
    </lineage>
</organism>
<evidence type="ECO:0000313" key="2">
    <source>
        <dbReference type="EMBL" id="GHA81835.1"/>
    </source>
</evidence>
<proteinExistence type="predicted"/>
<reference evidence="2" key="1">
    <citation type="journal article" date="2014" name="Int. J. Syst. Evol. Microbiol.">
        <title>Complete genome sequence of Corynebacterium casei LMG S-19264T (=DSM 44701T), isolated from a smear-ripened cheese.</title>
        <authorList>
            <consortium name="US DOE Joint Genome Institute (JGI-PGF)"/>
            <person name="Walter F."/>
            <person name="Albersmeier A."/>
            <person name="Kalinowski J."/>
            <person name="Ruckert C."/>
        </authorList>
    </citation>
    <scope>NUCLEOTIDE SEQUENCE</scope>
    <source>
        <strain evidence="2">KCTC 23077</strain>
    </source>
</reference>
<sequence length="383" mass="40570">MKRIGWIALAAALAAHAAQGKELKAGDVLAAGEGALITSVTCGPPVLSLQIYEVGTPSGGLFGPFKFAGVLPCRPGLWTARLKAGRYYIGLLGGMNFTHTIAEDKAPQFTIEAGKLNYIGDVYAGNVTMAPGLDEPTRMRTLGRLLTVLNREPQARDALQAARPDLAQAHTFIADRDLPPPVAVGGTDTPAPGEVQGLLRLSPDRWVRDSTGAVRVCPRFVPLPQGVKRQSGEPLRCDGDFVAPEAFVAAEWGPSTRLRATEAPEGEDGPLVIAFTAPSATGDKKATVRRQLSVTAGHWAATPRGVRVCYDRQTHDAVARTHDGGCLQEDVTTRDYLDIKVGGGARFVGSTTGADHGHRLLIDYDIDVWKDAASSDDAPPSAP</sequence>
<dbReference type="RefSeq" id="WP_189455997.1">
    <property type="nucleotide sequence ID" value="NZ_BMYD01000003.1"/>
</dbReference>
<name>A0A918T163_9GAMM</name>
<dbReference type="EMBL" id="BMYD01000003">
    <property type="protein sequence ID" value="GHA81835.1"/>
    <property type="molecule type" value="Genomic_DNA"/>
</dbReference>
<evidence type="ECO:0000313" key="3">
    <source>
        <dbReference type="Proteomes" id="UP000646426"/>
    </source>
</evidence>
<feature type="signal peptide" evidence="1">
    <location>
        <begin position="1"/>
        <end position="17"/>
    </location>
</feature>
<dbReference type="AlphaFoldDB" id="A0A918T163"/>
<feature type="chain" id="PRO_5037757109" evidence="1">
    <location>
        <begin position="18"/>
        <end position="383"/>
    </location>
</feature>
<reference evidence="2" key="2">
    <citation type="submission" date="2020-09" db="EMBL/GenBank/DDBJ databases">
        <authorList>
            <person name="Sun Q."/>
            <person name="Kim S."/>
        </authorList>
    </citation>
    <scope>NUCLEOTIDE SEQUENCE</scope>
    <source>
        <strain evidence="2">KCTC 23077</strain>
    </source>
</reference>
<accession>A0A918T163</accession>
<keyword evidence="1" id="KW-0732">Signal</keyword>
<keyword evidence="3" id="KW-1185">Reference proteome</keyword>
<evidence type="ECO:0000256" key="1">
    <source>
        <dbReference type="SAM" id="SignalP"/>
    </source>
</evidence>